<evidence type="ECO:0000313" key="2">
    <source>
        <dbReference type="Proteomes" id="UP000763484"/>
    </source>
</evidence>
<dbReference type="Proteomes" id="UP000763484">
    <property type="component" value="Unassembled WGS sequence"/>
</dbReference>
<dbReference type="InterPro" id="IPR036520">
    <property type="entry name" value="UPF0759_sf"/>
</dbReference>
<name>A0A8T3UYN3_9ARCH</name>
<comment type="caution">
    <text evidence="1">The sequence shown here is derived from an EMBL/GenBank/DDBJ whole genome shotgun (WGS) entry which is preliminary data.</text>
</comment>
<dbReference type="EMBL" id="JADFAQ010000014">
    <property type="protein sequence ID" value="MBE5727925.1"/>
    <property type="molecule type" value="Genomic_DNA"/>
</dbReference>
<organism evidence="1 2">
    <name type="scientific">Candidatus Acidifodinimicrobium mancum</name>
    <dbReference type="NCBI Taxonomy" id="2898728"/>
    <lineage>
        <taxon>Archaea</taxon>
        <taxon>Candidatus Parvarchaeota</taxon>
        <taxon>Candidatus Acidifodinimicrobiaceae</taxon>
        <taxon>Candidatus Acidifodinimicrobium</taxon>
    </lineage>
</organism>
<protein>
    <submittedName>
        <fullName evidence="1">DUF72 domain-containing protein</fullName>
    </submittedName>
</protein>
<proteinExistence type="predicted"/>
<dbReference type="Pfam" id="PF01904">
    <property type="entry name" value="DUF72"/>
    <property type="match status" value="1"/>
</dbReference>
<accession>A0A8T3UYN3</accession>
<gene>
    <name evidence="1" type="ORF">IHE50_00720</name>
</gene>
<sequence length="230" mass="26662">MKTKFFVGTSGWAYSWNNGGTLDWYVLNSGLNAVELNASFYRFPFPNQVKAWAKMKDLSWSIKVNRSITHMFKFNDKASIMFGKFKVAFRPMDNIIDNYLFQLPPNIKSDKADNILKFISDSNITKKAVVEPRSTSWFNDTIYSKFKEGGVTMCSIDSPIGSFFVKTTDKVYLRLHGRKSWYTYNYSRNELEEIIDSVISQKPKEAFIFLNNDHSMLKNAREILDIVKSI</sequence>
<evidence type="ECO:0000313" key="1">
    <source>
        <dbReference type="EMBL" id="MBE5727925.1"/>
    </source>
</evidence>
<dbReference type="PANTHER" id="PTHR30348:SF4">
    <property type="entry name" value="DUF72 DOMAIN-CONTAINING PROTEIN"/>
    <property type="match status" value="1"/>
</dbReference>
<dbReference type="PANTHER" id="PTHR30348">
    <property type="entry name" value="UNCHARACTERIZED PROTEIN YECE"/>
    <property type="match status" value="1"/>
</dbReference>
<reference evidence="1 2" key="1">
    <citation type="submission" date="2020-09" db="EMBL/GenBank/DDBJ databases">
        <title>Genomic characterization of a novel Parvarchaeota family in acid mine drainage sediments.</title>
        <authorList>
            <person name="Luo Z.-H."/>
        </authorList>
    </citation>
    <scope>NUCLEOTIDE SEQUENCE [LARGE SCALE GENOMIC DNA]</scope>
    <source>
        <strain evidence="1">TL1-5_bins.178</strain>
    </source>
</reference>
<dbReference type="AlphaFoldDB" id="A0A8T3UYN3"/>
<dbReference type="InterPro" id="IPR002763">
    <property type="entry name" value="DUF72"/>
</dbReference>
<dbReference type="SUPFAM" id="SSF117396">
    <property type="entry name" value="TM1631-like"/>
    <property type="match status" value="1"/>
</dbReference>
<dbReference type="Gene3D" id="3.20.20.410">
    <property type="entry name" value="Protein of unknown function UPF0759"/>
    <property type="match status" value="1"/>
</dbReference>